<dbReference type="PROSITE" id="PS50146">
    <property type="entry name" value="DAGK"/>
    <property type="match status" value="1"/>
</dbReference>
<dbReference type="EMBL" id="SLXK01000011">
    <property type="protein sequence ID" value="TCP29269.1"/>
    <property type="molecule type" value="Genomic_DNA"/>
</dbReference>
<evidence type="ECO:0000256" key="2">
    <source>
        <dbReference type="ARBA" id="ARBA00022840"/>
    </source>
</evidence>
<dbReference type="GO" id="GO:0016301">
    <property type="term" value="F:kinase activity"/>
    <property type="evidence" value="ECO:0007669"/>
    <property type="project" value="UniProtKB-KW"/>
</dbReference>
<keyword evidence="4" id="KW-0418">Kinase</keyword>
<comment type="caution">
    <text evidence="4">The sequence shown here is derived from an EMBL/GenBank/DDBJ whole genome shotgun (WGS) entry which is preliminary data.</text>
</comment>
<keyword evidence="2" id="KW-0067">ATP-binding</keyword>
<keyword evidence="4" id="KW-0808">Transferase</keyword>
<organism evidence="4 5">
    <name type="scientific">Scopulibacillus darangshiensis</name>
    <dbReference type="NCBI Taxonomy" id="442528"/>
    <lineage>
        <taxon>Bacteria</taxon>
        <taxon>Bacillati</taxon>
        <taxon>Bacillota</taxon>
        <taxon>Bacilli</taxon>
        <taxon>Bacillales</taxon>
        <taxon>Sporolactobacillaceae</taxon>
        <taxon>Scopulibacillus</taxon>
    </lineage>
</organism>
<reference evidence="4 5" key="1">
    <citation type="submission" date="2019-03" db="EMBL/GenBank/DDBJ databases">
        <title>Genomic Encyclopedia of Type Strains, Phase IV (KMG-IV): sequencing the most valuable type-strain genomes for metagenomic binning, comparative biology and taxonomic classification.</title>
        <authorList>
            <person name="Goeker M."/>
        </authorList>
    </citation>
    <scope>NUCLEOTIDE SEQUENCE [LARGE SCALE GENOMIC DNA]</scope>
    <source>
        <strain evidence="4 5">DSM 19377</strain>
    </source>
</reference>
<dbReference type="Proteomes" id="UP000295416">
    <property type="component" value="Unassembled WGS sequence"/>
</dbReference>
<dbReference type="AlphaFoldDB" id="A0A4R2P3B1"/>
<name>A0A4R2P3B1_9BACL</name>
<keyword evidence="1" id="KW-0547">Nucleotide-binding</keyword>
<evidence type="ECO:0000313" key="4">
    <source>
        <dbReference type="EMBL" id="TCP29269.1"/>
    </source>
</evidence>
<keyword evidence="5" id="KW-1185">Reference proteome</keyword>
<evidence type="ECO:0000259" key="3">
    <source>
        <dbReference type="PROSITE" id="PS50146"/>
    </source>
</evidence>
<proteinExistence type="predicted"/>
<dbReference type="Gene3D" id="2.60.200.40">
    <property type="match status" value="1"/>
</dbReference>
<dbReference type="GO" id="GO:0005524">
    <property type="term" value="F:ATP binding"/>
    <property type="evidence" value="ECO:0007669"/>
    <property type="project" value="UniProtKB-KW"/>
</dbReference>
<feature type="domain" description="DAGKc" evidence="3">
    <location>
        <begin position="1"/>
        <end position="131"/>
    </location>
</feature>
<dbReference type="InterPro" id="IPR017438">
    <property type="entry name" value="ATP-NAD_kinase_N"/>
</dbReference>
<dbReference type="Pfam" id="PF00781">
    <property type="entry name" value="DAGK_cat"/>
    <property type="match status" value="1"/>
</dbReference>
<dbReference type="InterPro" id="IPR045540">
    <property type="entry name" value="YegS/DAGK_C"/>
</dbReference>
<evidence type="ECO:0000313" key="5">
    <source>
        <dbReference type="Proteomes" id="UP000295416"/>
    </source>
</evidence>
<dbReference type="Gene3D" id="3.40.50.10330">
    <property type="entry name" value="Probable inorganic polyphosphate/atp-NAD kinase, domain 1"/>
    <property type="match status" value="1"/>
</dbReference>
<protein>
    <submittedName>
        <fullName evidence="4">Diacylglycerol kinase family enzyme</fullName>
    </submittedName>
</protein>
<evidence type="ECO:0000256" key="1">
    <source>
        <dbReference type="ARBA" id="ARBA00022741"/>
    </source>
</evidence>
<gene>
    <name evidence="4" type="ORF">EV207_11171</name>
</gene>
<dbReference type="RefSeq" id="WP_132745925.1">
    <property type="nucleotide sequence ID" value="NZ_SLXK01000011.1"/>
</dbReference>
<dbReference type="InterPro" id="IPR001206">
    <property type="entry name" value="Diacylglycerol_kinase_cat_dom"/>
</dbReference>
<dbReference type="InterPro" id="IPR016064">
    <property type="entry name" value="NAD/diacylglycerol_kinase_sf"/>
</dbReference>
<accession>A0A4R2P3B1</accession>
<dbReference type="Pfam" id="PF19279">
    <property type="entry name" value="YegS_C"/>
    <property type="match status" value="1"/>
</dbReference>
<dbReference type="SUPFAM" id="SSF111331">
    <property type="entry name" value="NAD kinase/diacylglycerol kinase-like"/>
    <property type="match status" value="1"/>
</dbReference>
<dbReference type="OrthoDB" id="142078at2"/>
<sequence length="261" mass="29045">MKTVSVIINLNADGQMIKQDDIDRIDTILSSAFETVAFYEAKLKSECTGLARRLAKDSDVLIAMGGDSTVYEIINTIAILKHRPVFSIIPGGKCNGFSKALGLSRQPIKAAEQIAKKNIRSFDVGHDGTEYFINLLDFKNPDEHGPFHYELSSKHYYFSGKAESVLVANNPYACEGLPLLRDVDLQDGLLDVYILRESKYDSSLLNTGLTSIFSDDIIHFQTPDLAIQTSPSYIPDRDRERLHRPPANIHIKPGYLKVLAG</sequence>
<dbReference type="SMART" id="SM00046">
    <property type="entry name" value="DAGKc"/>
    <property type="match status" value="1"/>
</dbReference>